<keyword evidence="1" id="KW-0802">TPR repeat</keyword>
<keyword evidence="3" id="KW-0732">Signal</keyword>
<name>A0A370FIJ9_9BURK</name>
<dbReference type="SUPFAM" id="SSF54427">
    <property type="entry name" value="NTF2-like"/>
    <property type="match status" value="1"/>
</dbReference>
<dbReference type="STRING" id="433924.NS331_22440"/>
<gene>
    <name evidence="5" type="ORF">DFR41_10223</name>
</gene>
<dbReference type="PROSITE" id="PS50005">
    <property type="entry name" value="TPR"/>
    <property type="match status" value="1"/>
</dbReference>
<feature type="repeat" description="TPR" evidence="1">
    <location>
        <begin position="103"/>
        <end position="136"/>
    </location>
</feature>
<reference evidence="5 6" key="1">
    <citation type="submission" date="2018-07" db="EMBL/GenBank/DDBJ databases">
        <title>Genomic Encyclopedia of Type Strains, Phase IV (KMG-IV): sequencing the most valuable type-strain genomes for metagenomic binning, comparative biology and taxonomic classification.</title>
        <authorList>
            <person name="Goeker M."/>
        </authorList>
    </citation>
    <scope>NUCLEOTIDE SEQUENCE [LARGE SCALE GENOMIC DNA]</scope>
    <source>
        <strain evidence="5 6">DSM 21352</strain>
    </source>
</reference>
<comment type="caution">
    <text evidence="5">The sequence shown here is derived from an EMBL/GenBank/DDBJ whole genome shotgun (WGS) entry which is preliminary data.</text>
</comment>
<dbReference type="RefSeq" id="WP_147284323.1">
    <property type="nucleotide sequence ID" value="NZ_QQAV01000002.1"/>
</dbReference>
<dbReference type="SUPFAM" id="SSF48452">
    <property type="entry name" value="TPR-like"/>
    <property type="match status" value="1"/>
</dbReference>
<evidence type="ECO:0000313" key="5">
    <source>
        <dbReference type="EMBL" id="RDI26991.1"/>
    </source>
</evidence>
<evidence type="ECO:0000256" key="1">
    <source>
        <dbReference type="PROSITE-ProRule" id="PRU00339"/>
    </source>
</evidence>
<dbReference type="OrthoDB" id="5294075at2"/>
<dbReference type="AlphaFoldDB" id="A0A370FIJ9"/>
<sequence length="409" mass="42730">MSKTAAAQPPRSASRIPSRLLAVALACALPFAAAWADEYDNVEQLIQQRKFDEGLAQADKFLREKPQDLQMRFLKGVANLEAGRRPEAIAIFEQLTRDAPNLPEPYNNLAVIYAGQGDFDKARGVLERAIRTNSSYATAYENLGDVYARLASEAYGKALQLDKSNAAVQPKLAVIRTLFTTPSAALLAGKGAPTTVAKAPAAAPAAAPTPAPAPAVVAKAPPPPPAPAPTVIAKAPEPAPAPPPPAPAPAKPPVAAPTPAPAPAAVPAPAPAPVPAAAPAPKPAEPAPAPKPDASSAAQTEVASAVSAWASAWSKQDMDGYLAAYAPNFDPADGASRAAWEKERRARIVGKSSITVQVEGLNVEVQGDKATAKFRQRYRADRLNVSSRKTLEMQRVHGKWRIVKETVGG</sequence>
<feature type="region of interest" description="Disordered" evidence="2">
    <location>
        <begin position="204"/>
        <end position="299"/>
    </location>
</feature>
<feature type="signal peptide" evidence="3">
    <location>
        <begin position="1"/>
        <end position="36"/>
    </location>
</feature>
<proteinExistence type="predicted"/>
<dbReference type="Gene3D" id="1.25.40.10">
    <property type="entry name" value="Tetratricopeptide repeat domain"/>
    <property type="match status" value="1"/>
</dbReference>
<feature type="chain" id="PRO_5016589176" evidence="3">
    <location>
        <begin position="37"/>
        <end position="409"/>
    </location>
</feature>
<feature type="domain" description="Cds6 C-terminal" evidence="4">
    <location>
        <begin position="302"/>
        <end position="405"/>
    </location>
</feature>
<protein>
    <submittedName>
        <fullName evidence="5">Tetratricopeptide repeat protein</fullName>
    </submittedName>
</protein>
<dbReference type="InterPro" id="IPR032710">
    <property type="entry name" value="NTF2-like_dom_sf"/>
</dbReference>
<dbReference type="Pfam" id="PF13432">
    <property type="entry name" value="TPR_16"/>
    <property type="match status" value="1"/>
</dbReference>
<dbReference type="InterPro" id="IPR011990">
    <property type="entry name" value="TPR-like_helical_dom_sf"/>
</dbReference>
<accession>A0A370FIJ9</accession>
<evidence type="ECO:0000313" key="6">
    <source>
        <dbReference type="Proteomes" id="UP000255265"/>
    </source>
</evidence>
<organism evidence="5 6">
    <name type="scientific">Pseudacidovorax intermedius</name>
    <dbReference type="NCBI Taxonomy" id="433924"/>
    <lineage>
        <taxon>Bacteria</taxon>
        <taxon>Pseudomonadati</taxon>
        <taxon>Pseudomonadota</taxon>
        <taxon>Betaproteobacteria</taxon>
        <taxon>Burkholderiales</taxon>
        <taxon>Comamonadaceae</taxon>
        <taxon>Pseudacidovorax</taxon>
    </lineage>
</organism>
<keyword evidence="6" id="KW-1185">Reference proteome</keyword>
<dbReference type="EMBL" id="QQAV01000002">
    <property type="protein sequence ID" value="RDI26991.1"/>
    <property type="molecule type" value="Genomic_DNA"/>
</dbReference>
<evidence type="ECO:0000259" key="4">
    <source>
        <dbReference type="Pfam" id="PF24125"/>
    </source>
</evidence>
<dbReference type="Gene3D" id="3.10.450.50">
    <property type="match status" value="1"/>
</dbReference>
<dbReference type="InterPro" id="IPR056203">
    <property type="entry name" value="Cds6_C"/>
</dbReference>
<evidence type="ECO:0000256" key="2">
    <source>
        <dbReference type="SAM" id="MobiDB-lite"/>
    </source>
</evidence>
<dbReference type="Pfam" id="PF24125">
    <property type="entry name" value="Cds6_C"/>
    <property type="match status" value="1"/>
</dbReference>
<dbReference type="Proteomes" id="UP000255265">
    <property type="component" value="Unassembled WGS sequence"/>
</dbReference>
<dbReference type="SMART" id="SM00028">
    <property type="entry name" value="TPR"/>
    <property type="match status" value="3"/>
</dbReference>
<feature type="compositionally biased region" description="Pro residues" evidence="2">
    <location>
        <begin position="237"/>
        <end position="291"/>
    </location>
</feature>
<dbReference type="InterPro" id="IPR019734">
    <property type="entry name" value="TPR_rpt"/>
</dbReference>
<dbReference type="Pfam" id="PF13414">
    <property type="entry name" value="TPR_11"/>
    <property type="match status" value="1"/>
</dbReference>
<evidence type="ECO:0000256" key="3">
    <source>
        <dbReference type="SAM" id="SignalP"/>
    </source>
</evidence>